<feature type="chain" id="PRO_5030008831" evidence="1">
    <location>
        <begin position="26"/>
        <end position="287"/>
    </location>
</feature>
<protein>
    <submittedName>
        <fullName evidence="2">Uncharacterized protein</fullName>
    </submittedName>
</protein>
<evidence type="ECO:0000313" key="2">
    <source>
        <dbReference type="EMBL" id="KMO85803.1"/>
    </source>
</evidence>
<evidence type="ECO:0000256" key="1">
    <source>
        <dbReference type="SAM" id="SignalP"/>
    </source>
</evidence>
<comment type="caution">
    <text evidence="2">The sequence shown here is derived from an EMBL/GenBank/DDBJ whole genome shotgun (WGS) entry which is preliminary data.</text>
</comment>
<dbReference type="PATRIC" id="fig|1122219.3.peg.2258"/>
<reference evidence="2 3" key="1">
    <citation type="submission" date="2015-06" db="EMBL/GenBank/DDBJ databases">
        <title>Draft genome sequence of beer spoilage bacterium Megasphaera cerevisiae type strain 20462.</title>
        <authorList>
            <person name="Kutumbaka K."/>
            <person name="Pasmowitz J."/>
            <person name="Mategko J."/>
            <person name="Reyes D."/>
            <person name="Friedrich A."/>
            <person name="Han S."/>
            <person name="Martens-Habbena W."/>
            <person name="Neal-McKinney J."/>
            <person name="Janagama H.K."/>
            <person name="Nadala C."/>
            <person name="Samadpour M."/>
        </authorList>
    </citation>
    <scope>NUCLEOTIDE SEQUENCE [LARGE SCALE GENOMIC DNA]</scope>
    <source>
        <strain evidence="2 3">DSM 20462</strain>
    </source>
</reference>
<name>A0A0J6WUE2_9FIRM</name>
<evidence type="ECO:0000313" key="3">
    <source>
        <dbReference type="Proteomes" id="UP000036503"/>
    </source>
</evidence>
<gene>
    <name evidence="2" type="ORF">AB840_11540</name>
</gene>
<dbReference type="Proteomes" id="UP000036503">
    <property type="component" value="Unassembled WGS sequence"/>
</dbReference>
<accession>A0A0J6WUE2</accession>
<proteinExistence type="predicted"/>
<sequence>MNVMRRWKRTICTAVAVMAGSMCLAASPADIYKEAAETMAAHPDGEYVIRINMQMPMIGAADIVNTVDLQAEPFIVNSKTTITGLGKTTEPTQAYVEQDGDKLNVYYGKTSNGKTEWRKTSQKLNSTTPISQEFNANHDVLAGVKSIAAAGDNAYTVVYDAKKLYQDTDKANLKKAGCTPEQIDMITQVLQSLQQSGDISAVVTVDPVSNRISRVRVSLTPQMRSIAMSLLDQYQTTEANKAIVKQFIQFSEIDMTVDCTALPEGTALTVPQSIKKQAVSVKEKAKR</sequence>
<dbReference type="AlphaFoldDB" id="A0A0J6WUE2"/>
<dbReference type="RefSeq" id="WP_048514997.1">
    <property type="nucleotide sequence ID" value="NZ_FUXD01000011.1"/>
</dbReference>
<dbReference type="InParanoid" id="A0A0J6WUE2"/>
<dbReference type="EMBL" id="LEKT01000045">
    <property type="protein sequence ID" value="KMO85803.1"/>
    <property type="molecule type" value="Genomic_DNA"/>
</dbReference>
<organism evidence="2 3">
    <name type="scientific">Megasphaera cerevisiae DSM 20462</name>
    <dbReference type="NCBI Taxonomy" id="1122219"/>
    <lineage>
        <taxon>Bacteria</taxon>
        <taxon>Bacillati</taxon>
        <taxon>Bacillota</taxon>
        <taxon>Negativicutes</taxon>
        <taxon>Veillonellales</taxon>
        <taxon>Veillonellaceae</taxon>
        <taxon>Megasphaera</taxon>
    </lineage>
</organism>
<keyword evidence="1" id="KW-0732">Signal</keyword>
<dbReference type="OrthoDB" id="1624648at2"/>
<keyword evidence="3" id="KW-1185">Reference proteome</keyword>
<dbReference type="STRING" id="39029.BSR42_10100"/>
<feature type="signal peptide" evidence="1">
    <location>
        <begin position="1"/>
        <end position="25"/>
    </location>
</feature>